<dbReference type="PROSITE" id="PS50125">
    <property type="entry name" value="GUANYLATE_CYCLASE_2"/>
    <property type="match status" value="1"/>
</dbReference>
<organism evidence="2">
    <name type="scientific">marine sediment metagenome</name>
    <dbReference type="NCBI Taxonomy" id="412755"/>
    <lineage>
        <taxon>unclassified sequences</taxon>
        <taxon>metagenomes</taxon>
        <taxon>ecological metagenomes</taxon>
    </lineage>
</organism>
<dbReference type="Pfam" id="PF00211">
    <property type="entry name" value="Guanylate_cyc"/>
    <property type="match status" value="1"/>
</dbReference>
<dbReference type="InterPro" id="IPR001054">
    <property type="entry name" value="A/G_cyclase"/>
</dbReference>
<sequence length="407" mass="45307">MSSDLDKLKDIIEQTNIADDEKEVISKLFSKNEKELKALHFKLERALKDKNTLSTLLSHTSEDLEKSSELIKKMFGRYLSTEVMNSLLEDPSALELGGERRKVTIMMTDLRGFTALSERLNPEQVVQMLNLYFEIMVDVILQYKGTINEIIGDALLVIFGAPQEMSDRTQRAIACAIEMQNAMAKVNEQNREQGLPELEMGIGLNETEVIVGNIGSSKRSKYAVVGSGVNMTSRIESYTVGGQIFISESVRQEAEEVLRIDAQRDVLPKGAETPLRIYEVGGIAGPYNLALEGEESALVALARKIPLRYTILEGINVGKKELKGSVIRLSKNCAEIILDGPIGVLTNLKMNLVDVDEKLSGRDFYGKVIERLEKKGPTQLVHFTSVPPEVASYFLAFRKHADNRPEA</sequence>
<reference evidence="2" key="1">
    <citation type="journal article" date="2015" name="Nature">
        <title>Complex archaea that bridge the gap between prokaryotes and eukaryotes.</title>
        <authorList>
            <person name="Spang A."/>
            <person name="Saw J.H."/>
            <person name="Jorgensen S.L."/>
            <person name="Zaremba-Niedzwiedzka K."/>
            <person name="Martijn J."/>
            <person name="Lind A.E."/>
            <person name="van Eijk R."/>
            <person name="Schleper C."/>
            <person name="Guy L."/>
            <person name="Ettema T.J."/>
        </authorList>
    </citation>
    <scope>NUCLEOTIDE SEQUENCE</scope>
</reference>
<proteinExistence type="predicted"/>
<dbReference type="PANTHER" id="PTHR43081">
    <property type="entry name" value="ADENYLATE CYCLASE, TERMINAL-DIFFERENTIATION SPECIFIC-RELATED"/>
    <property type="match status" value="1"/>
</dbReference>
<evidence type="ECO:0000259" key="1">
    <source>
        <dbReference type="PROSITE" id="PS50125"/>
    </source>
</evidence>
<dbReference type="EMBL" id="LAZR01041578">
    <property type="protein sequence ID" value="KKL11612.1"/>
    <property type="molecule type" value="Genomic_DNA"/>
</dbReference>
<dbReference type="AlphaFoldDB" id="A0A0F9BCN2"/>
<dbReference type="GO" id="GO:0035556">
    <property type="term" value="P:intracellular signal transduction"/>
    <property type="evidence" value="ECO:0007669"/>
    <property type="project" value="InterPro"/>
</dbReference>
<name>A0A0F9BCN2_9ZZZZ</name>
<dbReference type="InterPro" id="IPR050697">
    <property type="entry name" value="Adenylyl/Guanylyl_Cyclase_3/4"/>
</dbReference>
<accession>A0A0F9BCN2</accession>
<dbReference type="Gene3D" id="3.30.70.1230">
    <property type="entry name" value="Nucleotide cyclase"/>
    <property type="match status" value="1"/>
</dbReference>
<dbReference type="SMART" id="SM00044">
    <property type="entry name" value="CYCc"/>
    <property type="match status" value="1"/>
</dbReference>
<dbReference type="GO" id="GO:0009190">
    <property type="term" value="P:cyclic nucleotide biosynthetic process"/>
    <property type="evidence" value="ECO:0007669"/>
    <property type="project" value="InterPro"/>
</dbReference>
<feature type="domain" description="Guanylate cyclase" evidence="1">
    <location>
        <begin position="104"/>
        <end position="236"/>
    </location>
</feature>
<evidence type="ECO:0000313" key="2">
    <source>
        <dbReference type="EMBL" id="KKL11612.1"/>
    </source>
</evidence>
<protein>
    <recommendedName>
        <fullName evidence="1">Guanylate cyclase domain-containing protein</fullName>
    </recommendedName>
</protein>
<comment type="caution">
    <text evidence="2">The sequence shown here is derived from an EMBL/GenBank/DDBJ whole genome shotgun (WGS) entry which is preliminary data.</text>
</comment>
<dbReference type="InterPro" id="IPR029787">
    <property type="entry name" value="Nucleotide_cyclase"/>
</dbReference>
<dbReference type="PANTHER" id="PTHR43081:SF1">
    <property type="entry name" value="ADENYLATE CYCLASE, TERMINAL-DIFFERENTIATION SPECIFIC"/>
    <property type="match status" value="1"/>
</dbReference>
<gene>
    <name evidence="2" type="ORF">LCGC14_2544050</name>
</gene>
<dbReference type="SUPFAM" id="SSF55073">
    <property type="entry name" value="Nucleotide cyclase"/>
    <property type="match status" value="1"/>
</dbReference>
<dbReference type="CDD" id="cd07302">
    <property type="entry name" value="CHD"/>
    <property type="match status" value="1"/>
</dbReference>